<evidence type="ECO:0000313" key="3">
    <source>
        <dbReference type="Proteomes" id="UP001164390"/>
    </source>
</evidence>
<gene>
    <name evidence="2" type="ORF">L0C25_07030</name>
</gene>
<organism evidence="2 3">
    <name type="scientific">Solicola gregarius</name>
    <dbReference type="NCBI Taxonomy" id="2908642"/>
    <lineage>
        <taxon>Bacteria</taxon>
        <taxon>Bacillati</taxon>
        <taxon>Actinomycetota</taxon>
        <taxon>Actinomycetes</taxon>
        <taxon>Propionibacteriales</taxon>
        <taxon>Nocardioidaceae</taxon>
        <taxon>Solicola</taxon>
    </lineage>
</organism>
<dbReference type="EMBL" id="CP094970">
    <property type="protein sequence ID" value="UYM06822.1"/>
    <property type="molecule type" value="Genomic_DNA"/>
</dbReference>
<dbReference type="KEGG" id="sgrg:L0C25_07030"/>
<sequence length="172" mass="19221">MWLNPYGQDAVELMADFANARPRSVGDLVGRCRTAGVAVDMPIDEADLATTLELIDRWCEIVDTADEQERATLVNRLLAETTAHPRMSDHDGVWHMHYRPDDIPLGAVLCALASVGTALHLSGRGMHRLDRCALSECDNVYVDTSRTGRQRYCSTRCSNRDAVRRHRARKAS</sequence>
<protein>
    <submittedName>
        <fullName evidence="2">CGNR zinc finger domain-containing protein</fullName>
    </submittedName>
</protein>
<proteinExistence type="predicted"/>
<evidence type="ECO:0000259" key="1">
    <source>
        <dbReference type="Pfam" id="PF11706"/>
    </source>
</evidence>
<feature type="domain" description="Zinc finger CGNR" evidence="1">
    <location>
        <begin position="128"/>
        <end position="170"/>
    </location>
</feature>
<dbReference type="RefSeq" id="WP_271635745.1">
    <property type="nucleotide sequence ID" value="NZ_CP094970.1"/>
</dbReference>
<dbReference type="PANTHER" id="PTHR35525">
    <property type="entry name" value="BLL6575 PROTEIN"/>
    <property type="match status" value="1"/>
</dbReference>
<name>A0AA46YLN1_9ACTN</name>
<dbReference type="InterPro" id="IPR021005">
    <property type="entry name" value="Znf_CGNR"/>
</dbReference>
<dbReference type="Proteomes" id="UP001164390">
    <property type="component" value="Chromosome"/>
</dbReference>
<reference evidence="2" key="1">
    <citation type="submission" date="2022-01" db="EMBL/GenBank/DDBJ databases">
        <title>Nocardioidaceae gen. sp. A5X3R13.</title>
        <authorList>
            <person name="Lopez Marin M.A."/>
            <person name="Uhlik O."/>
        </authorList>
    </citation>
    <scope>NUCLEOTIDE SEQUENCE</scope>
    <source>
        <strain evidence="2">A5X3R13</strain>
    </source>
</reference>
<accession>A0AA46YLN1</accession>
<dbReference type="InterPro" id="IPR010852">
    <property type="entry name" value="ABATE"/>
</dbReference>
<dbReference type="InterPro" id="IPR023286">
    <property type="entry name" value="ABATE_dom_sf"/>
</dbReference>
<dbReference type="AlphaFoldDB" id="A0AA46YLN1"/>
<dbReference type="Gene3D" id="1.10.3300.10">
    <property type="entry name" value="Jann2411-like domain"/>
    <property type="match status" value="1"/>
</dbReference>
<dbReference type="PANTHER" id="PTHR35525:SF3">
    <property type="entry name" value="BLL6575 PROTEIN"/>
    <property type="match status" value="1"/>
</dbReference>
<dbReference type="Pfam" id="PF11706">
    <property type="entry name" value="zf-CGNR"/>
    <property type="match status" value="1"/>
</dbReference>
<dbReference type="SUPFAM" id="SSF160904">
    <property type="entry name" value="Jann2411-like"/>
    <property type="match status" value="1"/>
</dbReference>
<keyword evidence="3" id="KW-1185">Reference proteome</keyword>
<evidence type="ECO:0000313" key="2">
    <source>
        <dbReference type="EMBL" id="UYM06822.1"/>
    </source>
</evidence>